<keyword evidence="2" id="KW-1185">Reference proteome</keyword>
<accession>A0ABS1D979</accession>
<comment type="caution">
    <text evidence="1">The sequence shown here is derived from an EMBL/GenBank/DDBJ whole genome shotgun (WGS) entry which is preliminary data.</text>
</comment>
<proteinExistence type="predicted"/>
<name>A0ABS1D979_9PROT</name>
<sequence>MSDNQNTQAAGSNSKYYKRYNLQGVIANLVVSQTNAGEDFARFTITREGKKPTKCKAFGPKAEQLLSQFNEGDTVRLFGFYKPESFTPEGESKAINFQTYNVLWSGEPKVAEAASQEEQGEKVEA</sequence>
<dbReference type="RefSeq" id="WP_200339030.1">
    <property type="nucleotide sequence ID" value="NZ_NRRL01000003.1"/>
</dbReference>
<dbReference type="EMBL" id="NRRL01000003">
    <property type="protein sequence ID" value="MBK1666972.1"/>
    <property type="molecule type" value="Genomic_DNA"/>
</dbReference>
<dbReference type="Gene3D" id="2.40.50.140">
    <property type="entry name" value="Nucleic acid-binding proteins"/>
    <property type="match status" value="1"/>
</dbReference>
<evidence type="ECO:0000313" key="1">
    <source>
        <dbReference type="EMBL" id="MBK1666972.1"/>
    </source>
</evidence>
<evidence type="ECO:0008006" key="3">
    <source>
        <dbReference type="Google" id="ProtNLM"/>
    </source>
</evidence>
<gene>
    <name evidence="1" type="ORF">CKO28_02805</name>
</gene>
<evidence type="ECO:0000313" key="2">
    <source>
        <dbReference type="Proteomes" id="UP001296873"/>
    </source>
</evidence>
<protein>
    <recommendedName>
        <fullName evidence="3">Single-stranded DNA-binding protein</fullName>
    </recommendedName>
</protein>
<dbReference type="Proteomes" id="UP001296873">
    <property type="component" value="Unassembled WGS sequence"/>
</dbReference>
<reference evidence="1 2" key="1">
    <citation type="journal article" date="2020" name="Microorganisms">
        <title>Osmotic Adaptation and Compatible Solute Biosynthesis of Phototrophic Bacteria as Revealed from Genome Analyses.</title>
        <authorList>
            <person name="Imhoff J.F."/>
            <person name="Rahn T."/>
            <person name="Kunzel S."/>
            <person name="Keller A."/>
            <person name="Neulinger S.C."/>
        </authorList>
    </citation>
    <scope>NUCLEOTIDE SEQUENCE [LARGE SCALE GENOMIC DNA]</scope>
    <source>
        <strain evidence="1 2">DSM 9895</strain>
    </source>
</reference>
<organism evidence="1 2">
    <name type="scientific">Rhodovibrio sodomensis</name>
    <dbReference type="NCBI Taxonomy" id="1088"/>
    <lineage>
        <taxon>Bacteria</taxon>
        <taxon>Pseudomonadati</taxon>
        <taxon>Pseudomonadota</taxon>
        <taxon>Alphaproteobacteria</taxon>
        <taxon>Rhodospirillales</taxon>
        <taxon>Rhodovibrionaceae</taxon>
        <taxon>Rhodovibrio</taxon>
    </lineage>
</organism>
<dbReference type="InterPro" id="IPR012340">
    <property type="entry name" value="NA-bd_OB-fold"/>
</dbReference>